<reference evidence="1" key="1">
    <citation type="submission" date="2014-11" db="EMBL/GenBank/DDBJ databases">
        <authorList>
            <person name="Amaro Gonzalez C."/>
        </authorList>
    </citation>
    <scope>NUCLEOTIDE SEQUENCE</scope>
</reference>
<sequence length="10" mass="1242">MRGHSYMTLF</sequence>
<proteinExistence type="predicted"/>
<evidence type="ECO:0000313" key="1">
    <source>
        <dbReference type="EMBL" id="JAH25162.1"/>
    </source>
</evidence>
<organism evidence="1">
    <name type="scientific">Anguilla anguilla</name>
    <name type="common">European freshwater eel</name>
    <name type="synonym">Muraena anguilla</name>
    <dbReference type="NCBI Taxonomy" id="7936"/>
    <lineage>
        <taxon>Eukaryota</taxon>
        <taxon>Metazoa</taxon>
        <taxon>Chordata</taxon>
        <taxon>Craniata</taxon>
        <taxon>Vertebrata</taxon>
        <taxon>Euteleostomi</taxon>
        <taxon>Actinopterygii</taxon>
        <taxon>Neopterygii</taxon>
        <taxon>Teleostei</taxon>
        <taxon>Anguilliformes</taxon>
        <taxon>Anguillidae</taxon>
        <taxon>Anguilla</taxon>
    </lineage>
</organism>
<name>A0A0E9R8P4_ANGAN</name>
<protein>
    <submittedName>
        <fullName evidence="1">Uncharacterized protein</fullName>
    </submittedName>
</protein>
<reference evidence="1" key="2">
    <citation type="journal article" date="2015" name="Fish Shellfish Immunol.">
        <title>Early steps in the European eel (Anguilla anguilla)-Vibrio vulnificus interaction in the gills: Role of the RtxA13 toxin.</title>
        <authorList>
            <person name="Callol A."/>
            <person name="Pajuelo D."/>
            <person name="Ebbesson L."/>
            <person name="Teles M."/>
            <person name="MacKenzie S."/>
            <person name="Amaro C."/>
        </authorList>
    </citation>
    <scope>NUCLEOTIDE SEQUENCE</scope>
</reference>
<dbReference type="EMBL" id="GBXM01083415">
    <property type="protein sequence ID" value="JAH25162.1"/>
    <property type="molecule type" value="Transcribed_RNA"/>
</dbReference>
<accession>A0A0E9R8P4</accession>